<proteinExistence type="predicted"/>
<dbReference type="KEGG" id="rer:RER_pREC1-00170"/>
<dbReference type="eggNOG" id="ENOG50325TA">
    <property type="taxonomic scope" value="Bacteria"/>
</dbReference>
<feature type="region of interest" description="Disordered" evidence="1">
    <location>
        <begin position="584"/>
        <end position="610"/>
    </location>
</feature>
<dbReference type="EMBL" id="AP008932">
    <property type="protein sequence ID" value="BAE46258.1"/>
    <property type="molecule type" value="Genomic_DNA"/>
</dbReference>
<dbReference type="HOGENOM" id="CLU_388767_0_0_11"/>
<feature type="compositionally biased region" description="Acidic residues" evidence="1">
    <location>
        <begin position="38"/>
        <end position="50"/>
    </location>
</feature>
<feature type="compositionally biased region" description="Pro residues" evidence="1">
    <location>
        <begin position="587"/>
        <end position="597"/>
    </location>
</feature>
<reference evidence="2 3" key="2">
    <citation type="journal article" date="2006" name="Environ. Microbiol.">
        <title>Sequence analysis of three plasmids harboured in Rhodococcus erythropolis strain PR4.</title>
        <authorList>
            <person name="Sekine M."/>
            <person name="Tanikawa S."/>
            <person name="Omata S."/>
            <person name="Saito M."/>
            <person name="Fujisawa T."/>
            <person name="Tsukatani N."/>
            <person name="Tajima T."/>
            <person name="Sekigawa T."/>
            <person name="Kosugi H."/>
            <person name="Matsuo Y."/>
            <person name="Nishiko R."/>
            <person name="Imamura K."/>
            <person name="Ito M."/>
            <person name="Narita H."/>
            <person name="Tago S."/>
            <person name="Fujita N."/>
            <person name="Harayama S."/>
        </authorList>
    </citation>
    <scope>NUCLEOTIDE SEQUENCE [LARGE SCALE GENOMIC DNA]</scope>
    <source>
        <strain evidence="3">PR4 / NBRC 100887</strain>
        <plasmid evidence="2 3">pREC1</plasmid>
    </source>
</reference>
<organism evidence="2 3">
    <name type="scientific">Rhodococcus erythropolis (strain PR4 / NBRC 100887)</name>
    <dbReference type="NCBI Taxonomy" id="234621"/>
    <lineage>
        <taxon>Bacteria</taxon>
        <taxon>Bacillati</taxon>
        <taxon>Actinomycetota</taxon>
        <taxon>Actinomycetes</taxon>
        <taxon>Mycobacteriales</taxon>
        <taxon>Nocardiaceae</taxon>
        <taxon>Rhodococcus</taxon>
        <taxon>Rhodococcus erythropolis group</taxon>
    </lineage>
</organism>
<reference evidence="3" key="1">
    <citation type="submission" date="2005-03" db="EMBL/GenBank/DDBJ databases">
        <title>Comparison of the complete genome sequences of Rhodococcus erythropolis PR4 and Rhodococcus opacus B4.</title>
        <authorList>
            <person name="Takarada H."/>
            <person name="Sekine M."/>
            <person name="Hosoyama A."/>
            <person name="Yamada R."/>
            <person name="Fujisawa T."/>
            <person name="Omata S."/>
            <person name="Shimizu A."/>
            <person name="Tsukatani N."/>
            <person name="Tanikawa S."/>
            <person name="Fujita N."/>
            <person name="Harayama S."/>
        </authorList>
    </citation>
    <scope>NUCLEOTIDE SEQUENCE [LARGE SCALE GENOMIC DNA]</scope>
    <source>
        <strain evidence="3">PR4 / NBRC 100887</strain>
        <plasmid evidence="3">pREC1</plasmid>
    </source>
</reference>
<feature type="region of interest" description="Disordered" evidence="1">
    <location>
        <begin position="325"/>
        <end position="361"/>
    </location>
</feature>
<evidence type="ECO:0000256" key="1">
    <source>
        <dbReference type="SAM" id="MobiDB-lite"/>
    </source>
</evidence>
<feature type="compositionally biased region" description="Basic and acidic residues" evidence="1">
    <location>
        <begin position="700"/>
        <end position="710"/>
    </location>
</feature>
<feature type="region of interest" description="Disordered" evidence="1">
    <location>
        <begin position="396"/>
        <end position="427"/>
    </location>
</feature>
<dbReference type="AlphaFoldDB" id="Q3L955"/>
<sequence>MSSPLTRRGGNEEMIMAENNPFDPGTAGSENLPSYIDASEDDYTEYDEEHEPAAGGWPTEGPRTASSGWYEKMIHDLARTAHETPAWAADFAESEKLRDAPWLNVADLKHEKWHAGDRDYDEPGPREQAILDRLNATFDGDFNIADAGDILDYTDATNILRLIDEDRGTNFRDTIADYRSVDYTLNRTGKNPIPLPDGPNPGPLWSGEEIVRLIDEANTIPTSLADIVETHNLRDADWLELPGIEGAAWLPVAPHPDEYGKQEEAMLDAVNNISDRPFNAVDAARLVDYASATNILREIDKSQGTNYLHSVEGYRQEAIARNRSAEAESGVSADSTVQENAQSSAEIGNDPDSGLPPADDPFVAREFRLDQFDLSAEDREVEPETAVAENSVDLDKDPTREVPVDSGVRVDPITAGTARPGVQTVPQPDQRVHDIASWLHNANLRARAGEAVKPPKPIKEVLGHFKSAPIDQTRIQILAAAAAARTLEGEQSANAQRLNKLVVETQTRLNAIRDHERRTAALDHREKETPREKIAEWDQKRIDRESANDRNVFNAAAAVAAGYVAARGLPAHDQLAQLADEQLGPIPEAPAPAPDKTPQPEKQSGPSKAGQIKNVLDSAGRGLAQAVGPVVGDDEVAPNLSPVNMTQVTEEFAQLAASIAPAMKAAMGSHPRSVKELLNIVQTPDEESDLAFEQNTGLGVEREREAEHSV</sequence>
<feature type="region of interest" description="Disordered" evidence="1">
    <location>
        <begin position="1"/>
        <end position="64"/>
    </location>
</feature>
<dbReference type="Proteomes" id="UP000002204">
    <property type="component" value="Plasmid pREC1"/>
</dbReference>
<geneLocation type="plasmid" evidence="2 3">
    <name>pREC1</name>
</geneLocation>
<feature type="compositionally biased region" description="Polar residues" evidence="1">
    <location>
        <begin position="332"/>
        <end position="346"/>
    </location>
</feature>
<gene>
    <name evidence="2" type="ordered locus">RER_pREC1-00170</name>
</gene>
<protein>
    <submittedName>
        <fullName evidence="2">Uncharacterized protein</fullName>
    </submittedName>
</protein>
<feature type="region of interest" description="Disordered" evidence="1">
    <location>
        <begin position="685"/>
        <end position="710"/>
    </location>
</feature>
<keyword evidence="2" id="KW-0614">Plasmid</keyword>
<evidence type="ECO:0000313" key="2">
    <source>
        <dbReference type="EMBL" id="BAE46258.1"/>
    </source>
</evidence>
<accession>Q3L955</accession>
<evidence type="ECO:0000313" key="3">
    <source>
        <dbReference type="Proteomes" id="UP000002204"/>
    </source>
</evidence>
<name>Q3L955_RHOE4</name>